<feature type="compositionally biased region" description="Pro residues" evidence="1">
    <location>
        <begin position="203"/>
        <end position="212"/>
    </location>
</feature>
<feature type="region of interest" description="Disordered" evidence="1">
    <location>
        <begin position="166"/>
        <end position="262"/>
    </location>
</feature>
<dbReference type="Proteomes" id="UP000556026">
    <property type="component" value="Unassembled WGS sequence"/>
</dbReference>
<organism evidence="2 3">
    <name type="scientific">Geomonas silvestris</name>
    <dbReference type="NCBI Taxonomy" id="2740184"/>
    <lineage>
        <taxon>Bacteria</taxon>
        <taxon>Pseudomonadati</taxon>
        <taxon>Thermodesulfobacteriota</taxon>
        <taxon>Desulfuromonadia</taxon>
        <taxon>Geobacterales</taxon>
        <taxon>Geobacteraceae</taxon>
        <taxon>Geomonas</taxon>
    </lineage>
</organism>
<comment type="caution">
    <text evidence="2">The sequence shown here is derived from an EMBL/GenBank/DDBJ whole genome shotgun (WGS) entry which is preliminary data.</text>
</comment>
<feature type="region of interest" description="Disordered" evidence="1">
    <location>
        <begin position="129"/>
        <end position="154"/>
    </location>
</feature>
<feature type="compositionally biased region" description="Low complexity" evidence="1">
    <location>
        <begin position="170"/>
        <end position="181"/>
    </location>
</feature>
<protein>
    <submittedName>
        <fullName evidence="2">Uncharacterized protein</fullName>
    </submittedName>
</protein>
<feature type="compositionally biased region" description="Low complexity" evidence="1">
    <location>
        <begin position="191"/>
        <end position="202"/>
    </location>
</feature>
<gene>
    <name evidence="2" type="ORF">GMST_29010</name>
</gene>
<evidence type="ECO:0000313" key="3">
    <source>
        <dbReference type="Proteomes" id="UP000556026"/>
    </source>
</evidence>
<accession>A0A6V8MKR2</accession>
<name>A0A6V8MKR2_9BACT</name>
<dbReference type="RefSeq" id="WP_183355392.1">
    <property type="nucleotide sequence ID" value="NZ_BLXX01000009.1"/>
</dbReference>
<reference evidence="3" key="1">
    <citation type="submission" date="2020-06" db="EMBL/GenBank/DDBJ databases">
        <title>Draft genomic sequence of Geomonas sp. Red330.</title>
        <authorList>
            <person name="Itoh H."/>
            <person name="Zhenxing X."/>
            <person name="Ushijima N."/>
            <person name="Masuda Y."/>
            <person name="Shiratori Y."/>
            <person name="Senoo K."/>
        </authorList>
    </citation>
    <scope>NUCLEOTIDE SEQUENCE [LARGE SCALE GENOMIC DNA]</scope>
    <source>
        <strain evidence="3">Red330</strain>
    </source>
</reference>
<sequence>MLALDSSIGCIEATGTDVLDLFSAAPVVLERRSGSGRISHEAYVCAVRRQAGVKVYVALLAADKKIYVYTTKGDPEPENEYHRTLEVALEFAKGLGFCPERVNLNYSPAMREVVLRNIKILRPTGSKVQALPRHGAADAPTAQHHKKGARAGSAVAGSELGELPLCLDDPAPAAETPAPAAAAPPTPVSVPVPETVAETVTVAPPPPPPSPTPLSLRLHCPPSPSPLRLHRPRNRFPWPPRPHPHSRQPEKSRVPCTVSWPG</sequence>
<evidence type="ECO:0000313" key="2">
    <source>
        <dbReference type="EMBL" id="GFO60576.1"/>
    </source>
</evidence>
<evidence type="ECO:0000256" key="1">
    <source>
        <dbReference type="SAM" id="MobiDB-lite"/>
    </source>
</evidence>
<dbReference type="AlphaFoldDB" id="A0A6V8MKR2"/>
<dbReference type="EMBL" id="BLXX01000009">
    <property type="protein sequence ID" value="GFO60576.1"/>
    <property type="molecule type" value="Genomic_DNA"/>
</dbReference>
<keyword evidence="3" id="KW-1185">Reference proteome</keyword>
<proteinExistence type="predicted"/>